<comment type="function">
    <text evidence="6">Required for 60S pre-ribosomal subunits export to the cytoplasm.</text>
</comment>
<dbReference type="AlphaFoldDB" id="A0A9D5D302"/>
<evidence type="ECO:0000259" key="9">
    <source>
        <dbReference type="Pfam" id="PF08158"/>
    </source>
</evidence>
<dbReference type="PANTHER" id="PTHR12730:SF0">
    <property type="entry name" value="PROTEIN SDA1 HOMOLOG"/>
    <property type="match status" value="1"/>
</dbReference>
<accession>A0A9D5D302</accession>
<dbReference type="GO" id="GO:0042273">
    <property type="term" value="P:ribosomal large subunit biogenesis"/>
    <property type="evidence" value="ECO:0007669"/>
    <property type="project" value="UniProtKB-UniRule"/>
</dbReference>
<dbReference type="OrthoDB" id="2196187at2759"/>
<proteinExistence type="inferred from homology"/>
<dbReference type="GO" id="GO:0005730">
    <property type="term" value="C:nucleolus"/>
    <property type="evidence" value="ECO:0007669"/>
    <property type="project" value="UniProtKB-SubCell"/>
</dbReference>
<feature type="compositionally biased region" description="Acidic residues" evidence="7">
    <location>
        <begin position="376"/>
        <end position="389"/>
    </location>
</feature>
<dbReference type="InterPro" id="IPR007949">
    <property type="entry name" value="SDA1_MD"/>
</dbReference>
<evidence type="ECO:0000256" key="5">
    <source>
        <dbReference type="ARBA" id="ARBA00023242"/>
    </source>
</evidence>
<evidence type="ECO:0000256" key="6">
    <source>
        <dbReference type="RuleBase" id="RU365057"/>
    </source>
</evidence>
<evidence type="ECO:0000313" key="11">
    <source>
        <dbReference type="Proteomes" id="UP001085076"/>
    </source>
</evidence>
<evidence type="ECO:0000259" key="8">
    <source>
        <dbReference type="Pfam" id="PF05285"/>
    </source>
</evidence>
<dbReference type="EMBL" id="JAGGNH010000001">
    <property type="protein sequence ID" value="KAJ0984456.1"/>
    <property type="molecule type" value="Genomic_DNA"/>
</dbReference>
<keyword evidence="3 6" id="KW-0690">Ribosome biogenesis</keyword>
<comment type="caution">
    <text evidence="10">The sequence shown here is derived from an EMBL/GenBank/DDBJ whole genome shotgun (WGS) entry which is preliminary data.</text>
</comment>
<dbReference type="Pfam" id="PF08158">
    <property type="entry name" value="SDA1_HEAT"/>
    <property type="match status" value="1"/>
</dbReference>
<evidence type="ECO:0000313" key="10">
    <source>
        <dbReference type="EMBL" id="KAJ0984456.1"/>
    </source>
</evidence>
<keyword evidence="5 6" id="KW-0539">Nucleus</keyword>
<feature type="domain" description="SDA1 middle" evidence="8">
    <location>
        <begin position="372"/>
        <end position="519"/>
    </location>
</feature>
<protein>
    <recommendedName>
        <fullName evidence="6">Protein SDA1</fullName>
    </recommendedName>
</protein>
<evidence type="ECO:0000256" key="3">
    <source>
        <dbReference type="ARBA" id="ARBA00022517"/>
    </source>
</evidence>
<evidence type="ECO:0000256" key="2">
    <source>
        <dbReference type="ARBA" id="ARBA00022448"/>
    </source>
</evidence>
<feature type="compositionally biased region" description="Polar residues" evidence="7">
    <location>
        <begin position="532"/>
        <end position="556"/>
    </location>
</feature>
<dbReference type="InterPro" id="IPR012977">
    <property type="entry name" value="SDA1_N"/>
</dbReference>
<name>A0A9D5D302_9LILI</name>
<comment type="subcellular location">
    <subcellularLocation>
        <location evidence="6">Nucleus</location>
        <location evidence="6">Nucleolus</location>
    </subcellularLocation>
</comment>
<evidence type="ECO:0000256" key="4">
    <source>
        <dbReference type="ARBA" id="ARBA00022927"/>
    </source>
</evidence>
<feature type="compositionally biased region" description="Basic and acidic residues" evidence="7">
    <location>
        <begin position="405"/>
        <end position="421"/>
    </location>
</feature>
<reference evidence="10" key="2">
    <citation type="journal article" date="2022" name="Hortic Res">
        <title>The genome of Dioscorea zingiberensis sheds light on the biosynthesis, origin and evolution of the medicinally important diosgenin saponins.</title>
        <authorList>
            <person name="Li Y."/>
            <person name="Tan C."/>
            <person name="Li Z."/>
            <person name="Guo J."/>
            <person name="Li S."/>
            <person name="Chen X."/>
            <person name="Wang C."/>
            <person name="Dai X."/>
            <person name="Yang H."/>
            <person name="Song W."/>
            <person name="Hou L."/>
            <person name="Xu J."/>
            <person name="Tong Z."/>
            <person name="Xu A."/>
            <person name="Yuan X."/>
            <person name="Wang W."/>
            <person name="Yang Q."/>
            <person name="Chen L."/>
            <person name="Sun Z."/>
            <person name="Wang K."/>
            <person name="Pan B."/>
            <person name="Chen J."/>
            <person name="Bao Y."/>
            <person name="Liu F."/>
            <person name="Qi X."/>
            <person name="Gang D.R."/>
            <person name="Wen J."/>
            <person name="Li J."/>
        </authorList>
    </citation>
    <scope>NUCLEOTIDE SEQUENCE</scope>
    <source>
        <strain evidence="10">Dzin_1.0</strain>
    </source>
</reference>
<feature type="region of interest" description="Disordered" evidence="7">
    <location>
        <begin position="366"/>
        <end position="432"/>
    </location>
</feature>
<comment type="similarity">
    <text evidence="1 6">Belongs to the SDA1 family.</text>
</comment>
<dbReference type="GO" id="GO:0000055">
    <property type="term" value="P:ribosomal large subunit export from nucleus"/>
    <property type="evidence" value="ECO:0007669"/>
    <property type="project" value="UniProtKB-UniRule"/>
</dbReference>
<dbReference type="GO" id="GO:0015031">
    <property type="term" value="P:protein transport"/>
    <property type="evidence" value="ECO:0007669"/>
    <property type="project" value="UniProtKB-KW"/>
</dbReference>
<dbReference type="Proteomes" id="UP001085076">
    <property type="component" value="Miscellaneous, Linkage group lg01"/>
</dbReference>
<keyword evidence="4 6" id="KW-0653">Protein transport</keyword>
<reference evidence="10" key="1">
    <citation type="submission" date="2021-03" db="EMBL/GenBank/DDBJ databases">
        <authorList>
            <person name="Li Z."/>
            <person name="Yang C."/>
        </authorList>
    </citation>
    <scope>NUCLEOTIDE SEQUENCE</scope>
    <source>
        <strain evidence="10">Dzin_1.0</strain>
        <tissue evidence="10">Leaf</tissue>
    </source>
</reference>
<evidence type="ECO:0000256" key="7">
    <source>
        <dbReference type="SAM" id="MobiDB-lite"/>
    </source>
</evidence>
<keyword evidence="11" id="KW-1185">Reference proteome</keyword>
<organism evidence="10 11">
    <name type="scientific">Dioscorea zingiberensis</name>
    <dbReference type="NCBI Taxonomy" id="325984"/>
    <lineage>
        <taxon>Eukaryota</taxon>
        <taxon>Viridiplantae</taxon>
        <taxon>Streptophyta</taxon>
        <taxon>Embryophyta</taxon>
        <taxon>Tracheophyta</taxon>
        <taxon>Spermatophyta</taxon>
        <taxon>Magnoliopsida</taxon>
        <taxon>Liliopsida</taxon>
        <taxon>Dioscoreales</taxon>
        <taxon>Dioscoreaceae</taxon>
        <taxon>Dioscorea</taxon>
    </lineage>
</organism>
<dbReference type="Pfam" id="PF05285">
    <property type="entry name" value="SDA1_dom"/>
    <property type="match status" value="1"/>
</dbReference>
<sequence length="567" mass="63582">MDVKLTDEQLAERRRKWTPPAYIASRGVLYKYIKNVKSASSDGAGVTSVPCTGVRVVGKIRPFLDKDSSCSVNPSQEDEARAKRALVVLSDLHRRRVWFDDRTANAICTSSFHSSSRIMISALSFLLGYDQVEEEDDSDDSDGEDDTTNQNAQILLLSEDSRHITRVQLPARKKRRQIKLQRVARSMKKQQRISSENNSNWYSPLAHLQDAQGFAEKLFSRLQKCNERFEAQQRDVTNLLAAAVHACHDLVPPDAVEPLFRQIVDQFVHDRSHTEAIVVGLNVVREICLRMPLLMNEDLLQDLVLYKKSHEQAVSTAARSLVVLFQEICPSLLVKKDQGRPTNPKAKPKAFGEVNVETNVPSLELFQNDGNSMSESSDDELNTSNDEDGLPQSTLDSGDNIEALCESKENNGNVEDVKEGEAAVSDEDDDEDTDKLMDHTEILSNEDFQRIKELKAKNEVKLALSQQGLLRRGSDSKSAAFKLPSSEQLSLKRVDPTKLEIYVKIKLSKEERLALVKAGREDRVKYQARIATKQNKQSSEGTQESNASCCQKSEGCSFSPREKEAAK</sequence>
<dbReference type="InterPro" id="IPR027312">
    <property type="entry name" value="Sda1"/>
</dbReference>
<keyword evidence="2 6" id="KW-0813">Transport</keyword>
<evidence type="ECO:0000256" key="1">
    <source>
        <dbReference type="ARBA" id="ARBA00005783"/>
    </source>
</evidence>
<feature type="domain" description="SDA1 N-terminal" evidence="9">
    <location>
        <begin position="76"/>
        <end position="231"/>
    </location>
</feature>
<gene>
    <name evidence="10" type="ORF">J5N97_002812</name>
</gene>
<dbReference type="PANTHER" id="PTHR12730">
    <property type="entry name" value="HSDA/SDA1-RELATED"/>
    <property type="match status" value="1"/>
</dbReference>
<feature type="region of interest" description="Disordered" evidence="7">
    <location>
        <begin position="532"/>
        <end position="567"/>
    </location>
</feature>